<evidence type="ECO:0000313" key="18">
    <source>
        <dbReference type="EMBL" id="KAA0041185.1"/>
    </source>
</evidence>
<dbReference type="Gene3D" id="3.10.10.10">
    <property type="entry name" value="HIV Type 1 Reverse Transcriptase, subunit A, domain 1"/>
    <property type="match status" value="1"/>
</dbReference>
<evidence type="ECO:0000256" key="5">
    <source>
        <dbReference type="ARBA" id="ARBA00022723"/>
    </source>
</evidence>
<feature type="domain" description="Integrase catalytic" evidence="17">
    <location>
        <begin position="446"/>
        <end position="609"/>
    </location>
</feature>
<dbReference type="Pfam" id="PF07727">
    <property type="entry name" value="RVT_2"/>
    <property type="match status" value="1"/>
</dbReference>
<dbReference type="InterPro" id="IPR036397">
    <property type="entry name" value="RNaseH_sf"/>
</dbReference>
<dbReference type="CDD" id="cd09274">
    <property type="entry name" value="RNase_HI_RT_Ty3"/>
    <property type="match status" value="1"/>
</dbReference>
<dbReference type="InterPro" id="IPR041588">
    <property type="entry name" value="Integrase_H2C2"/>
</dbReference>
<keyword evidence="8" id="KW-0378">Hydrolase</keyword>
<evidence type="ECO:0000256" key="13">
    <source>
        <dbReference type="ARBA" id="ARBA00023125"/>
    </source>
</evidence>
<dbReference type="SUPFAM" id="SSF56672">
    <property type="entry name" value="DNA/RNA polymerases"/>
    <property type="match status" value="1"/>
</dbReference>
<dbReference type="GO" id="GO:0004190">
    <property type="term" value="F:aspartic-type endopeptidase activity"/>
    <property type="evidence" value="ECO:0007669"/>
    <property type="project" value="UniProtKB-KW"/>
</dbReference>
<reference evidence="18 19" key="1">
    <citation type="submission" date="2019-08" db="EMBL/GenBank/DDBJ databases">
        <title>Draft genome sequences of two oriental melons (Cucumis melo L. var makuwa).</title>
        <authorList>
            <person name="Kwon S.-Y."/>
        </authorList>
    </citation>
    <scope>NUCLEOTIDE SEQUENCE [LARGE SCALE GENOMIC DNA]</scope>
    <source>
        <strain evidence="19">cv. SW 3</strain>
        <tissue evidence="18">Leaf</tissue>
    </source>
</reference>
<dbReference type="InterPro" id="IPR000953">
    <property type="entry name" value="Chromo/chromo_shadow_dom"/>
</dbReference>
<dbReference type="Proteomes" id="UP000321393">
    <property type="component" value="Unassembled WGS sequence"/>
</dbReference>
<gene>
    <name evidence="18" type="ORF">E6C27_scaffold128G001300</name>
</gene>
<dbReference type="Gene3D" id="3.10.20.370">
    <property type="match status" value="1"/>
</dbReference>
<feature type="domain" description="Chromo" evidence="15">
    <location>
        <begin position="722"/>
        <end position="757"/>
    </location>
</feature>
<keyword evidence="9" id="KW-0460">Magnesium</keyword>
<dbReference type="Pfam" id="PF17917">
    <property type="entry name" value="RT_RNaseH"/>
    <property type="match status" value="1"/>
</dbReference>
<dbReference type="AlphaFoldDB" id="A0A5A7TIE4"/>
<dbReference type="FunFam" id="3.10.20.370:FF:000001">
    <property type="entry name" value="Retrovirus-related Pol polyprotein from transposon 17.6-like protein"/>
    <property type="match status" value="1"/>
</dbReference>
<dbReference type="Gene3D" id="3.30.420.10">
    <property type="entry name" value="Ribonuclease H-like superfamily/Ribonuclease H"/>
    <property type="match status" value="1"/>
</dbReference>
<evidence type="ECO:0000256" key="2">
    <source>
        <dbReference type="ARBA" id="ARBA00022679"/>
    </source>
</evidence>
<keyword evidence="14" id="KW-0233">DNA recombination</keyword>
<keyword evidence="1" id="KW-0645">Protease</keyword>
<dbReference type="Gene3D" id="3.30.70.270">
    <property type="match status" value="1"/>
</dbReference>
<dbReference type="InterPro" id="IPR012337">
    <property type="entry name" value="RNaseH-like_sf"/>
</dbReference>
<dbReference type="GO" id="GO:0003964">
    <property type="term" value="F:RNA-directed DNA polymerase activity"/>
    <property type="evidence" value="ECO:0007669"/>
    <property type="project" value="UniProtKB-KW"/>
</dbReference>
<dbReference type="Pfam" id="PF00078">
    <property type="entry name" value="RVT_1"/>
    <property type="match status" value="1"/>
</dbReference>
<dbReference type="SUPFAM" id="SSF54160">
    <property type="entry name" value="Chromo domain-like"/>
    <property type="match status" value="1"/>
</dbReference>
<keyword evidence="7" id="KW-0255">Endonuclease</keyword>
<evidence type="ECO:0000256" key="9">
    <source>
        <dbReference type="ARBA" id="ARBA00022842"/>
    </source>
</evidence>
<dbReference type="CDD" id="cd09272">
    <property type="entry name" value="RNase_HI_RT_Ty1"/>
    <property type="match status" value="1"/>
</dbReference>
<evidence type="ECO:0000259" key="16">
    <source>
        <dbReference type="PROSITE" id="PS50878"/>
    </source>
</evidence>
<organism evidence="18 19">
    <name type="scientific">Cucumis melo var. makuwa</name>
    <name type="common">Oriental melon</name>
    <dbReference type="NCBI Taxonomy" id="1194695"/>
    <lineage>
        <taxon>Eukaryota</taxon>
        <taxon>Viridiplantae</taxon>
        <taxon>Streptophyta</taxon>
        <taxon>Embryophyta</taxon>
        <taxon>Tracheophyta</taxon>
        <taxon>Spermatophyta</taxon>
        <taxon>Magnoliopsida</taxon>
        <taxon>eudicotyledons</taxon>
        <taxon>Gunneridae</taxon>
        <taxon>Pentapetalae</taxon>
        <taxon>rosids</taxon>
        <taxon>fabids</taxon>
        <taxon>Cucurbitales</taxon>
        <taxon>Cucurbitaceae</taxon>
        <taxon>Benincaseae</taxon>
        <taxon>Cucumis</taxon>
    </lineage>
</organism>
<evidence type="ECO:0000256" key="14">
    <source>
        <dbReference type="ARBA" id="ARBA00023172"/>
    </source>
</evidence>
<evidence type="ECO:0000256" key="1">
    <source>
        <dbReference type="ARBA" id="ARBA00022670"/>
    </source>
</evidence>
<dbReference type="PANTHER" id="PTHR37984">
    <property type="entry name" value="PROTEIN CBG26694"/>
    <property type="match status" value="1"/>
</dbReference>
<dbReference type="GO" id="GO:0004519">
    <property type="term" value="F:endonuclease activity"/>
    <property type="evidence" value="ECO:0007669"/>
    <property type="project" value="UniProtKB-KW"/>
</dbReference>
<evidence type="ECO:0000256" key="6">
    <source>
        <dbReference type="ARBA" id="ARBA00022750"/>
    </source>
</evidence>
<dbReference type="FunFam" id="3.10.10.10:FF:000007">
    <property type="entry name" value="Retrovirus-related Pol polyprotein from transposon 17.6-like Protein"/>
    <property type="match status" value="1"/>
</dbReference>
<keyword evidence="2" id="KW-0808">Transferase</keyword>
<dbReference type="InterPro" id="IPR043502">
    <property type="entry name" value="DNA/RNA_pol_sf"/>
</dbReference>
<feature type="domain" description="Reverse transcriptase" evidence="16">
    <location>
        <begin position="30"/>
        <end position="209"/>
    </location>
</feature>
<dbReference type="PANTHER" id="PTHR37984:SF15">
    <property type="entry name" value="INTEGRASE CATALYTIC DOMAIN-CONTAINING PROTEIN"/>
    <property type="match status" value="1"/>
</dbReference>
<keyword evidence="3" id="KW-0548">Nucleotidyltransferase</keyword>
<dbReference type="InterPro" id="IPR016197">
    <property type="entry name" value="Chromo-like_dom_sf"/>
</dbReference>
<dbReference type="Gene3D" id="2.40.50.40">
    <property type="match status" value="1"/>
</dbReference>
<dbReference type="GO" id="GO:0046872">
    <property type="term" value="F:metal ion binding"/>
    <property type="evidence" value="ECO:0007669"/>
    <property type="project" value="UniProtKB-KW"/>
</dbReference>
<dbReference type="GO" id="GO:0006310">
    <property type="term" value="P:DNA recombination"/>
    <property type="evidence" value="ECO:0007669"/>
    <property type="project" value="UniProtKB-KW"/>
</dbReference>
<dbReference type="InterPro" id="IPR001584">
    <property type="entry name" value="Integrase_cat-core"/>
</dbReference>
<dbReference type="Gene3D" id="1.10.340.70">
    <property type="match status" value="1"/>
</dbReference>
<evidence type="ECO:0000256" key="3">
    <source>
        <dbReference type="ARBA" id="ARBA00022695"/>
    </source>
</evidence>
<protein>
    <submittedName>
        <fullName evidence="18">Retroelement pol polyprotein</fullName>
    </submittedName>
</protein>
<keyword evidence="10" id="KW-0229">DNA integration</keyword>
<evidence type="ECO:0000259" key="17">
    <source>
        <dbReference type="PROSITE" id="PS50994"/>
    </source>
</evidence>
<dbReference type="PROSITE" id="PS50013">
    <property type="entry name" value="CHROMO_2"/>
    <property type="match status" value="1"/>
</dbReference>
<dbReference type="PROSITE" id="PS50878">
    <property type="entry name" value="RT_POL"/>
    <property type="match status" value="1"/>
</dbReference>
<dbReference type="InterPro" id="IPR000477">
    <property type="entry name" value="RT_dom"/>
</dbReference>
<keyword evidence="6" id="KW-0064">Aspartyl protease</keyword>
<sequence length="1133" mass="131091">MPNQRPINVRPYKYGHVQKEEIENLVIEMLQDGIIRPSRSPYSSPVLLVKKKDGGWRFCVDYRKLNQATVSDKFLIPVIEELLDELYGAAVFSKLDLKSGYHQIRMKEEDIEKTTFRTHEGHYEFLVMPFGLTNAPATFQSLMNKVFKPFLRRCVLVFFDDILVYSSDITEHEKHLGMVFAMLRDNRLYANHKKCVFAHSRIQYLGHQISKAGVKRMMIKLEVAMTTIPVLALPDWNLPFTIETDASGSGLGAVLSQRGHPIAFYSQKLSQRAQAKSIYERELMAVVLSVQRWRHYLLGRKFSILSDQKALKFLLEQREVQPQFQKWLTKLLGIVSEEVDKDEELQLIVAKLKKEQEVGGKFEWKNDRLLYKGRLVLPWTSSLIPRLLHSFHDSVLGGHSGFLRTYKRMSGELYWQGMKNDIKKYVDQCEVCQRNKYEATKSAGVLQPLPIPNKILEDWTMDFIELPKAGGVNVIMVVVDRLTKYAYLITLKHPFSAKQVALTFIDKVVRRHGTPNSIISDRDKIFLSNFWKELFATMGTLLKRSTAFHPQTDGQTERVNQCLESYLRCFCNEQSHKWDQFIPWAELWYNTTFHASTKTTPFEAVYGRTPPPLLSYEDKKTTNNEVEWMELKLKVGEEVYLKLRPYRQRSLARKKSEKLAPRFYGPYKIIEEIGAVAYRLDLPPEAAIHNVFHISQLKPKLGAQQVVQHQHPMLTENFELQLWPENVLGIRWNKVLGANEWLIKWQGLPESEATWESVYQMNQQFPSFHLEDKVNVEPRGIVRPPILHTYKRRDRKVLFWDKETLVRAAAAAEGYPRVGYKLFGSLELFVGNLTSSPTYSFVTSFNSTYILNSIHEALSHPKWHSAMTEEITVLYDNGKFRWNSGSVESSSHCQRLCQMYGMDYFDTFSHVAKLISIRLFLSMAATHNWPLHQLDIKNVLLHSDLPEDVYMEQPPGFVAQGESGKVCCLPQSLCELKQSPHGWYISSQDFPPRFISYHKFGAIEVFLGLDLEKMGDRPLDIVFLLEETWFRGKCGYTNFYLRSDSVLLCQLNYDVKIKLLFSLHIASNLVFHERSKHIEVDCHYIRKKIQGLISMGYVKAGEQLGDILTKVVNGARISYLFNKLGMIGTFSSA</sequence>
<keyword evidence="12" id="KW-0239">DNA-directed DNA polymerase</keyword>
<evidence type="ECO:0000256" key="12">
    <source>
        <dbReference type="ARBA" id="ARBA00022932"/>
    </source>
</evidence>
<dbReference type="InterPro" id="IPR056924">
    <property type="entry name" value="SH3_Tf2-1"/>
</dbReference>
<dbReference type="OrthoDB" id="5554229at2759"/>
<evidence type="ECO:0000256" key="4">
    <source>
        <dbReference type="ARBA" id="ARBA00022722"/>
    </source>
</evidence>
<dbReference type="Pfam" id="PF17921">
    <property type="entry name" value="Integrase_H2C2"/>
    <property type="match status" value="1"/>
</dbReference>
<dbReference type="GO" id="GO:0003677">
    <property type="term" value="F:DNA binding"/>
    <property type="evidence" value="ECO:0007669"/>
    <property type="project" value="UniProtKB-KW"/>
</dbReference>
<proteinExistence type="predicted"/>
<keyword evidence="11" id="KW-0695">RNA-directed DNA polymerase</keyword>
<evidence type="ECO:0000313" key="19">
    <source>
        <dbReference type="Proteomes" id="UP000321393"/>
    </source>
</evidence>
<dbReference type="InterPro" id="IPR013103">
    <property type="entry name" value="RVT_2"/>
</dbReference>
<dbReference type="InterPro" id="IPR043128">
    <property type="entry name" value="Rev_trsase/Diguanyl_cyclase"/>
</dbReference>
<dbReference type="CDD" id="cd01647">
    <property type="entry name" value="RT_LTR"/>
    <property type="match status" value="1"/>
</dbReference>
<dbReference type="PROSITE" id="PS50994">
    <property type="entry name" value="INTEGRASE"/>
    <property type="match status" value="1"/>
</dbReference>
<dbReference type="GO" id="GO:0015074">
    <property type="term" value="P:DNA integration"/>
    <property type="evidence" value="ECO:0007669"/>
    <property type="project" value="UniProtKB-KW"/>
</dbReference>
<keyword evidence="13" id="KW-0238">DNA-binding</keyword>
<dbReference type="InterPro" id="IPR050951">
    <property type="entry name" value="Retrovirus_Pol_polyprotein"/>
</dbReference>
<dbReference type="SUPFAM" id="SSF53098">
    <property type="entry name" value="Ribonuclease H-like"/>
    <property type="match status" value="1"/>
</dbReference>
<keyword evidence="4" id="KW-0540">Nuclease</keyword>
<dbReference type="GO" id="GO:0006508">
    <property type="term" value="P:proteolysis"/>
    <property type="evidence" value="ECO:0007669"/>
    <property type="project" value="UniProtKB-KW"/>
</dbReference>
<dbReference type="EMBL" id="SSTE01016683">
    <property type="protein sequence ID" value="KAA0041185.1"/>
    <property type="molecule type" value="Genomic_DNA"/>
</dbReference>
<dbReference type="Pfam" id="PF24626">
    <property type="entry name" value="SH3_Tf2-1"/>
    <property type="match status" value="1"/>
</dbReference>
<dbReference type="FunFam" id="1.10.340.70:FF:000001">
    <property type="entry name" value="Retrovirus-related Pol polyprotein from transposon gypsy-like Protein"/>
    <property type="match status" value="1"/>
</dbReference>
<dbReference type="InterPro" id="IPR041373">
    <property type="entry name" value="RT_RNaseH"/>
</dbReference>
<evidence type="ECO:0000256" key="11">
    <source>
        <dbReference type="ARBA" id="ARBA00022918"/>
    </source>
</evidence>
<evidence type="ECO:0000256" key="8">
    <source>
        <dbReference type="ARBA" id="ARBA00022801"/>
    </source>
</evidence>
<name>A0A5A7TIE4_CUCMM</name>
<evidence type="ECO:0000256" key="7">
    <source>
        <dbReference type="ARBA" id="ARBA00022759"/>
    </source>
</evidence>
<dbReference type="GO" id="GO:0003887">
    <property type="term" value="F:DNA-directed DNA polymerase activity"/>
    <property type="evidence" value="ECO:0007669"/>
    <property type="project" value="UniProtKB-KW"/>
</dbReference>
<keyword evidence="5" id="KW-0479">Metal-binding</keyword>
<evidence type="ECO:0000259" key="15">
    <source>
        <dbReference type="PROSITE" id="PS50013"/>
    </source>
</evidence>
<evidence type="ECO:0000256" key="10">
    <source>
        <dbReference type="ARBA" id="ARBA00022908"/>
    </source>
</evidence>
<comment type="caution">
    <text evidence="18">The sequence shown here is derived from an EMBL/GenBank/DDBJ whole genome shotgun (WGS) entry which is preliminary data.</text>
</comment>
<accession>A0A5A7TIE4</accession>